<evidence type="ECO:0000313" key="3">
    <source>
        <dbReference type="EMBL" id="ARQ03068.1"/>
    </source>
</evidence>
<evidence type="ECO:0000313" key="4">
    <source>
        <dbReference type="Proteomes" id="UP000194137"/>
    </source>
</evidence>
<accession>A0A1W7A0G5</accession>
<evidence type="ECO:0000256" key="1">
    <source>
        <dbReference type="SAM" id="MobiDB-lite"/>
    </source>
</evidence>
<feature type="compositionally biased region" description="Basic and acidic residues" evidence="1">
    <location>
        <begin position="56"/>
        <end position="71"/>
    </location>
</feature>
<dbReference type="STRING" id="1235591.CAK95_19630"/>
<gene>
    <name evidence="3" type="ORF">CAK95_19630</name>
</gene>
<keyword evidence="2" id="KW-0732">Signal</keyword>
<dbReference type="Proteomes" id="UP000194137">
    <property type="component" value="Chromosome"/>
</dbReference>
<protein>
    <submittedName>
        <fullName evidence="3">Uncharacterized protein</fullName>
    </submittedName>
</protein>
<evidence type="ECO:0000256" key="2">
    <source>
        <dbReference type="SAM" id="SignalP"/>
    </source>
</evidence>
<reference evidence="3 4" key="1">
    <citation type="submission" date="2017-05" db="EMBL/GenBank/DDBJ databases">
        <title>Full genome sequence of Pseudorhodoplanes sinuspersici.</title>
        <authorList>
            <person name="Dastgheib S.M.M."/>
            <person name="Shavandi M."/>
            <person name="Tirandaz H."/>
        </authorList>
    </citation>
    <scope>NUCLEOTIDE SEQUENCE [LARGE SCALE GENOMIC DNA]</scope>
    <source>
        <strain evidence="3 4">RIPI110</strain>
    </source>
</reference>
<dbReference type="AlphaFoldDB" id="A0A1W7A0G5"/>
<dbReference type="KEGG" id="psin:CAK95_19630"/>
<feature type="region of interest" description="Disordered" evidence="1">
    <location>
        <begin position="44"/>
        <end position="71"/>
    </location>
</feature>
<keyword evidence="4" id="KW-1185">Reference proteome</keyword>
<sequence>MIASILLAGLLAGCTAARTAPVVVADPADANAPVRAARYNPVLSGYTSQRPVGPKPWREQNERVAPKGEAQ</sequence>
<organism evidence="3 4">
    <name type="scientific">Pseudorhodoplanes sinuspersici</name>
    <dbReference type="NCBI Taxonomy" id="1235591"/>
    <lineage>
        <taxon>Bacteria</taxon>
        <taxon>Pseudomonadati</taxon>
        <taxon>Pseudomonadota</taxon>
        <taxon>Alphaproteobacteria</taxon>
        <taxon>Hyphomicrobiales</taxon>
        <taxon>Pseudorhodoplanes</taxon>
    </lineage>
</organism>
<name>A0A1W7A0G5_9HYPH</name>
<dbReference type="EMBL" id="CP021112">
    <property type="protein sequence ID" value="ARQ03068.1"/>
    <property type="molecule type" value="Genomic_DNA"/>
</dbReference>
<proteinExistence type="predicted"/>
<feature type="chain" id="PRO_5012484428" evidence="2">
    <location>
        <begin position="20"/>
        <end position="71"/>
    </location>
</feature>
<feature type="signal peptide" evidence="2">
    <location>
        <begin position="1"/>
        <end position="19"/>
    </location>
</feature>